<proteinExistence type="predicted"/>
<evidence type="ECO:0000256" key="1">
    <source>
        <dbReference type="SAM" id="Phobius"/>
    </source>
</evidence>
<dbReference type="EMBL" id="KC182552">
    <property type="protein sequence ID" value="AGI11215.1"/>
    <property type="molecule type" value="Genomic_DNA"/>
</dbReference>
<keyword evidence="3" id="KW-1185">Reference proteome</keyword>
<keyword evidence="1" id="KW-0812">Transmembrane</keyword>
<sequence>MSIESVVGKIIIIALVVIGLYAFFTLVDLIKTKGSK</sequence>
<keyword evidence="1" id="KW-0472">Membrane</keyword>
<evidence type="ECO:0000313" key="3">
    <source>
        <dbReference type="Proteomes" id="UP000014669"/>
    </source>
</evidence>
<dbReference type="RefSeq" id="YP_008318238.1">
    <property type="nucleotide sequence ID" value="NC_021855.1"/>
</dbReference>
<evidence type="ECO:0000313" key="2">
    <source>
        <dbReference type="EMBL" id="AGI11215.1"/>
    </source>
</evidence>
<dbReference type="KEGG" id="vg:16384864"/>
<dbReference type="GeneID" id="16384864"/>
<accession>R9R1N6</accession>
<keyword evidence="1" id="KW-1133">Transmembrane helix</keyword>
<feature type="transmembrane region" description="Helical" evidence="1">
    <location>
        <begin position="6"/>
        <end position="30"/>
    </location>
</feature>
<dbReference type="Proteomes" id="UP000014669">
    <property type="component" value="Segment"/>
</dbReference>
<reference evidence="2 3" key="1">
    <citation type="journal article" date="2013" name="Appl. Environ. Microbiol.">
        <title>Investigation of the Relationship between Lactococcal Host Cell Wall Polysaccharide Genotype and 936 Phage Receptor Binding Protein Phylogeny.</title>
        <authorList>
            <person name="Mahony J."/>
            <person name="Kot W."/>
            <person name="Murphy J."/>
            <person name="Ainsworth S."/>
            <person name="Neve H."/>
            <person name="Hansen L.H."/>
            <person name="Heller K.J."/>
            <person name="Sorensen S.J."/>
            <person name="Hammer K."/>
            <person name="Cambillau C."/>
            <person name="Vogensen F.K."/>
            <person name="van Sinderen D."/>
        </authorList>
    </citation>
    <scope>NUCLEOTIDE SEQUENCE [LARGE SCALE GENOMIC DNA]</scope>
</reference>
<protein>
    <submittedName>
        <fullName evidence="2">Uncharacterized protein</fullName>
    </submittedName>
</protein>
<name>R9R1N6_9CAUD</name>
<gene>
    <name evidence="2" type="ORF">phi7_0036</name>
</gene>
<organism evidence="2 3">
    <name type="scientific">Lactococcus phage phi7</name>
    <dbReference type="NCBI Taxonomy" id="1262538"/>
    <lineage>
        <taxon>Viruses</taxon>
        <taxon>Duplodnaviria</taxon>
        <taxon>Heunggongvirae</taxon>
        <taxon>Uroviricota</taxon>
        <taxon>Caudoviricetes</taxon>
        <taxon>Skunavirus</taxon>
        <taxon>Skunavirus sv7</taxon>
    </lineage>
</organism>
<dbReference type="OrthoDB" id="28462at10239"/>